<dbReference type="InterPro" id="IPR031101">
    <property type="entry name" value="Ctr9"/>
</dbReference>
<dbReference type="Pfam" id="PF13432">
    <property type="entry name" value="TPR_16"/>
    <property type="match status" value="1"/>
</dbReference>
<dbReference type="PANTHER" id="PTHR14027">
    <property type="entry name" value="RNA POLYMERASE-ASSOCIATED PROTEIN CTR9"/>
    <property type="match status" value="1"/>
</dbReference>
<comment type="caution">
    <text evidence="4">The sequence shown here is derived from an EMBL/GenBank/DDBJ whole genome shotgun (WGS) entry which is preliminary data.</text>
</comment>
<sequence length="372" mass="42245">MFSYSEILVRKKDYFAAVECLEKVLKTIPNSPDTLSLLGFILAKDANKRPKALNYLQRAIERNPRDPTIHLMYATVLKGNVVDFARSLEAYGKSMGLDGSGVNPTTYNNVGVLNAWKSDFDEAEEKYNAAIKHLTGIKLEGPEALGPITKILESGKDHAIVFNLARLYEEKKEYEKAANIQKTIIKSLPAYTGSYVRPATIARDMGSIKQCAEWLKQALEVSTEVSTYNTELLYERLLDEGQSFKPEEASQDPAEGSKMDEGYEKAMEYLRQSENITPDSEDIAFNAKVHLEEAKATFEELKKAEKSKTANFKHEKYEKFAEECAFGLSQIGDQIKYEADKEVYDQNKREEQRKKALDSERERKIQELTREA</sequence>
<reference evidence="4" key="1">
    <citation type="submission" date="2022-07" db="EMBL/GenBank/DDBJ databases">
        <title>Genome analysis of Parmales, a sister group of diatoms, reveals the evolutionary specialization of diatoms from phago-mixotrophs to photoautotrophs.</title>
        <authorList>
            <person name="Ban H."/>
            <person name="Sato S."/>
            <person name="Yoshikawa S."/>
            <person name="Kazumasa Y."/>
            <person name="Nakamura Y."/>
            <person name="Ichinomiya M."/>
            <person name="Saitoh K."/>
            <person name="Sato N."/>
            <person name="Blanc-Mathieu R."/>
            <person name="Endo H."/>
            <person name="Kuwata A."/>
            <person name="Ogata H."/>
        </authorList>
    </citation>
    <scope>NUCLEOTIDE SEQUENCE</scope>
</reference>
<keyword evidence="1" id="KW-0677">Repeat</keyword>
<keyword evidence="2" id="KW-0802">TPR repeat</keyword>
<dbReference type="EMBL" id="BRXZ01007906">
    <property type="protein sequence ID" value="GMI35724.1"/>
    <property type="molecule type" value="Genomic_DNA"/>
</dbReference>
<dbReference type="InterPro" id="IPR019734">
    <property type="entry name" value="TPR_rpt"/>
</dbReference>
<dbReference type="AlphaFoldDB" id="A0A9W7L7G4"/>
<evidence type="ECO:0000256" key="1">
    <source>
        <dbReference type="ARBA" id="ARBA00022737"/>
    </source>
</evidence>
<dbReference type="Proteomes" id="UP001165082">
    <property type="component" value="Unassembled WGS sequence"/>
</dbReference>
<evidence type="ECO:0000256" key="2">
    <source>
        <dbReference type="ARBA" id="ARBA00022803"/>
    </source>
</evidence>
<name>A0A9W7L7G4_9STRA</name>
<dbReference type="SMART" id="SM00028">
    <property type="entry name" value="TPR"/>
    <property type="match status" value="4"/>
</dbReference>
<organism evidence="4 5">
    <name type="scientific">Triparma retinervis</name>
    <dbReference type="NCBI Taxonomy" id="2557542"/>
    <lineage>
        <taxon>Eukaryota</taxon>
        <taxon>Sar</taxon>
        <taxon>Stramenopiles</taxon>
        <taxon>Ochrophyta</taxon>
        <taxon>Bolidophyceae</taxon>
        <taxon>Parmales</taxon>
        <taxon>Triparmaceae</taxon>
        <taxon>Triparma</taxon>
    </lineage>
</organism>
<gene>
    <name evidence="4" type="ORF">TrRE_jg2878</name>
</gene>
<keyword evidence="5" id="KW-1185">Reference proteome</keyword>
<feature type="region of interest" description="Disordered" evidence="3">
    <location>
        <begin position="340"/>
        <end position="372"/>
    </location>
</feature>
<dbReference type="GO" id="GO:0006368">
    <property type="term" value="P:transcription elongation by RNA polymerase II"/>
    <property type="evidence" value="ECO:0007669"/>
    <property type="project" value="TreeGrafter"/>
</dbReference>
<dbReference type="SUPFAM" id="SSF48452">
    <property type="entry name" value="TPR-like"/>
    <property type="match status" value="2"/>
</dbReference>
<evidence type="ECO:0000313" key="5">
    <source>
        <dbReference type="Proteomes" id="UP001165082"/>
    </source>
</evidence>
<evidence type="ECO:0000256" key="3">
    <source>
        <dbReference type="SAM" id="MobiDB-lite"/>
    </source>
</evidence>
<evidence type="ECO:0008006" key="6">
    <source>
        <dbReference type="Google" id="ProtNLM"/>
    </source>
</evidence>
<accession>A0A9W7L7G4</accession>
<proteinExistence type="predicted"/>
<dbReference type="InterPro" id="IPR011990">
    <property type="entry name" value="TPR-like_helical_dom_sf"/>
</dbReference>
<evidence type="ECO:0000313" key="4">
    <source>
        <dbReference type="EMBL" id="GMI35724.1"/>
    </source>
</evidence>
<dbReference type="GO" id="GO:0000993">
    <property type="term" value="F:RNA polymerase II complex binding"/>
    <property type="evidence" value="ECO:0007669"/>
    <property type="project" value="TreeGrafter"/>
</dbReference>
<dbReference type="PANTHER" id="PTHR14027:SF2">
    <property type="entry name" value="RNA POLYMERASE-ASSOCIATED PROTEIN CTR9 HOMOLOG"/>
    <property type="match status" value="1"/>
</dbReference>
<protein>
    <recommendedName>
        <fullName evidence="6">Tetratricopeptide repeat protein</fullName>
    </recommendedName>
</protein>
<dbReference type="OrthoDB" id="343875at2759"/>
<dbReference type="GO" id="GO:0006355">
    <property type="term" value="P:regulation of DNA-templated transcription"/>
    <property type="evidence" value="ECO:0007669"/>
    <property type="project" value="InterPro"/>
</dbReference>
<dbReference type="GO" id="GO:0016593">
    <property type="term" value="C:Cdc73/Paf1 complex"/>
    <property type="evidence" value="ECO:0007669"/>
    <property type="project" value="TreeGrafter"/>
</dbReference>
<dbReference type="Gene3D" id="1.25.40.10">
    <property type="entry name" value="Tetratricopeptide repeat domain"/>
    <property type="match status" value="1"/>
</dbReference>